<keyword evidence="6" id="KW-0119">Carbohydrate metabolism</keyword>
<dbReference type="RefSeq" id="WP_339093970.1">
    <property type="nucleotide sequence ID" value="NZ_LR743508.1"/>
</dbReference>
<dbReference type="PANTHER" id="PTHR31616">
    <property type="entry name" value="TREHALASE"/>
    <property type="match status" value="1"/>
</dbReference>
<feature type="compositionally biased region" description="Basic residues" evidence="12">
    <location>
        <begin position="646"/>
        <end position="662"/>
    </location>
</feature>
<dbReference type="EMBL" id="LR743508">
    <property type="protein sequence ID" value="CAA2109877.1"/>
    <property type="molecule type" value="Genomic_DNA"/>
</dbReference>
<evidence type="ECO:0000256" key="4">
    <source>
        <dbReference type="ARBA" id="ARBA00019905"/>
    </source>
</evidence>
<dbReference type="Pfam" id="PF00723">
    <property type="entry name" value="Glyco_hydro_15"/>
    <property type="match status" value="1"/>
</dbReference>
<comment type="cofactor">
    <cofactor evidence="10">
        <name>phosphate</name>
        <dbReference type="ChEBI" id="CHEBI:43474"/>
    </cofactor>
</comment>
<feature type="domain" description="GH15-like" evidence="13">
    <location>
        <begin position="235"/>
        <end position="598"/>
    </location>
</feature>
<feature type="domain" description="Trehalase-like N-terminal" evidence="14">
    <location>
        <begin position="13"/>
        <end position="154"/>
    </location>
</feature>
<keyword evidence="7 15" id="KW-0326">Glycosidase</keyword>
<evidence type="ECO:0000256" key="2">
    <source>
        <dbReference type="ARBA" id="ARBA00006188"/>
    </source>
</evidence>
<dbReference type="EC" id="3.2.1.28" evidence="3"/>
<comment type="similarity">
    <text evidence="2">Belongs to the glycosyl hydrolase 15 family.</text>
</comment>
<protein>
    <recommendedName>
        <fullName evidence="4">Trehalase</fullName>
        <ecNumber evidence="3">3.2.1.28</ecNumber>
    </recommendedName>
    <alternativeName>
        <fullName evidence="8">Alpha,alpha-trehalase</fullName>
    </alternativeName>
    <alternativeName>
        <fullName evidence="9">Alpha,alpha-trehalose glucohydrolase</fullName>
    </alternativeName>
</protein>
<evidence type="ECO:0000259" key="14">
    <source>
        <dbReference type="Pfam" id="PF19291"/>
    </source>
</evidence>
<dbReference type="InterPro" id="IPR011613">
    <property type="entry name" value="GH15-like"/>
</dbReference>
<proteinExistence type="inferred from homology"/>
<dbReference type="Gene3D" id="1.50.10.10">
    <property type="match status" value="1"/>
</dbReference>
<organism evidence="15">
    <name type="scientific">Variovorax paradoxus</name>
    <dbReference type="NCBI Taxonomy" id="34073"/>
    <lineage>
        <taxon>Bacteria</taxon>
        <taxon>Pseudomonadati</taxon>
        <taxon>Pseudomonadota</taxon>
        <taxon>Betaproteobacteria</taxon>
        <taxon>Burkholderiales</taxon>
        <taxon>Comamonadaceae</taxon>
        <taxon>Variovorax</taxon>
    </lineage>
</organism>
<dbReference type="FunFam" id="1.50.10.10:FF:000005">
    <property type="entry name" value="Glycosyl hydrolase, glucoamylase"/>
    <property type="match status" value="1"/>
</dbReference>
<sequence>MPKPSRKTLPRPHSSRPIGDYALIGSAHSAALVHREGDIEWLCLPRFDSAAMFASLLGDKRNGHWTMRARGANGRKPRITRRYLPGTVVLETTIHTAKGIATVTDFMPRPDMDGTHEVVRIVKGVRGTVAMHTEFRIRFNYGEWCPWMDRRHGAIYATAGPDAVRISSGVPLVNENFVSCADFSVSAGQSIAFSLEWFPSHLKPPVTRDANALLARTVAEWSEWTDRCGYQGEFREPVMRSLLTLKALTYEPTGGIVAAPSTSLPELPGGERNWDYRFCWLRDAALTLYALIGSGYVEEASAWRWWLMRAVGGSPEELQVMYGLHGERSLTELELGWLPGYEGSKPVRIGNGAHGQRQLDVYGSVIAAFHAARRAGLPDMDKVWPLERAIARQLATLWKEPDCGLWEVRGEPRHFVHSKIMCWLAFDRVIASATEYGLDGPVEHWREVRDRIHEEVCARGFDAASNSFVQYYGADTVDAALLWMPLIGFLPIHDPRVQGTIARIEKDLIFNGLVYRYRTEKGVDGLQGGEGAFLACSFWLANVYVAMGKLRKARALFKRLLALGNDLGLFAEEYDPVAQRQLGNFPQAFSHVGLINSAHALVSAAGGVWELADLDGKMPPKKKRPPPVKGAKAAKAAEAGTVARGSKAKAIRKSRPKKAPRA</sequence>
<dbReference type="Pfam" id="PF19291">
    <property type="entry name" value="TREH_N"/>
    <property type="match status" value="1"/>
</dbReference>
<evidence type="ECO:0000256" key="6">
    <source>
        <dbReference type="ARBA" id="ARBA00023277"/>
    </source>
</evidence>
<evidence type="ECO:0000256" key="12">
    <source>
        <dbReference type="SAM" id="MobiDB-lite"/>
    </source>
</evidence>
<keyword evidence="5 15" id="KW-0378">Hydrolase</keyword>
<evidence type="ECO:0000256" key="9">
    <source>
        <dbReference type="ARBA" id="ARBA00031637"/>
    </source>
</evidence>
<dbReference type="GO" id="GO:0004555">
    <property type="term" value="F:alpha,alpha-trehalase activity"/>
    <property type="evidence" value="ECO:0007669"/>
    <property type="project" value="UniProtKB-EC"/>
</dbReference>
<dbReference type="AlphaFoldDB" id="A0A679JRF3"/>
<dbReference type="InterPro" id="IPR012341">
    <property type="entry name" value="6hp_glycosidase-like_sf"/>
</dbReference>
<evidence type="ECO:0000313" key="15">
    <source>
        <dbReference type="EMBL" id="CAA2109877.1"/>
    </source>
</evidence>
<evidence type="ECO:0000256" key="10">
    <source>
        <dbReference type="ARBA" id="ARBA00053030"/>
    </source>
</evidence>
<feature type="region of interest" description="Disordered" evidence="12">
    <location>
        <begin position="615"/>
        <end position="662"/>
    </location>
</feature>
<evidence type="ECO:0000259" key="13">
    <source>
        <dbReference type="Pfam" id="PF00723"/>
    </source>
</evidence>
<dbReference type="GO" id="GO:0005993">
    <property type="term" value="P:trehalose catabolic process"/>
    <property type="evidence" value="ECO:0007669"/>
    <property type="project" value="UniProtKB-ARBA"/>
</dbReference>
<dbReference type="SUPFAM" id="SSF48208">
    <property type="entry name" value="Six-hairpin glycosidases"/>
    <property type="match status" value="1"/>
</dbReference>
<evidence type="ECO:0000256" key="5">
    <source>
        <dbReference type="ARBA" id="ARBA00022801"/>
    </source>
</evidence>
<dbReference type="InterPro" id="IPR008928">
    <property type="entry name" value="6-hairpin_glycosidase_sf"/>
</dbReference>
<evidence type="ECO:0000256" key="11">
    <source>
        <dbReference type="ARBA" id="ARBA00060615"/>
    </source>
</evidence>
<evidence type="ECO:0000256" key="8">
    <source>
        <dbReference type="ARBA" id="ARBA00030473"/>
    </source>
</evidence>
<name>A0A679JRF3_VARPD</name>
<reference evidence="15" key="1">
    <citation type="submission" date="2019-12" db="EMBL/GenBank/DDBJ databases">
        <authorList>
            <person name="Cremers G."/>
        </authorList>
    </citation>
    <scope>NUCLEOTIDE SEQUENCE</scope>
    <source>
        <strain evidence="15">Vvax</strain>
    </source>
</reference>
<accession>A0A679JRF3</accession>
<evidence type="ECO:0000256" key="3">
    <source>
        <dbReference type="ARBA" id="ARBA00012757"/>
    </source>
</evidence>
<comment type="pathway">
    <text evidence="11">Glycan degradation; trehalose degradation; D-glucose from alpha,alpha-trehalose: step 1/1.</text>
</comment>
<evidence type="ECO:0000256" key="7">
    <source>
        <dbReference type="ARBA" id="ARBA00023295"/>
    </source>
</evidence>
<gene>
    <name evidence="15" type="ORF">VVAX_06149</name>
</gene>
<feature type="compositionally biased region" description="Low complexity" evidence="12">
    <location>
        <begin position="629"/>
        <end position="645"/>
    </location>
</feature>
<dbReference type="InterPro" id="IPR045582">
    <property type="entry name" value="Trehalase-like_N"/>
</dbReference>
<evidence type="ECO:0000256" key="1">
    <source>
        <dbReference type="ARBA" id="ARBA00001576"/>
    </source>
</evidence>
<comment type="catalytic activity">
    <reaction evidence="1">
        <text>alpha,alpha-trehalose + H2O = alpha-D-glucose + beta-D-glucose</text>
        <dbReference type="Rhea" id="RHEA:32675"/>
        <dbReference type="ChEBI" id="CHEBI:15377"/>
        <dbReference type="ChEBI" id="CHEBI:15903"/>
        <dbReference type="ChEBI" id="CHEBI:16551"/>
        <dbReference type="ChEBI" id="CHEBI:17925"/>
        <dbReference type="EC" id="3.2.1.28"/>
    </reaction>
</comment>
<dbReference type="PANTHER" id="PTHR31616:SF0">
    <property type="entry name" value="GLUCAN 1,4-ALPHA-GLUCOSIDASE"/>
    <property type="match status" value="1"/>
</dbReference>